<evidence type="ECO:0000256" key="5">
    <source>
        <dbReference type="PROSITE-ProRule" id="PRU00500"/>
    </source>
</evidence>
<keyword evidence="6" id="KW-0732">Signal</keyword>
<dbReference type="PROSITE" id="PS51162">
    <property type="entry name" value="THYROGLOBULIN_1_2"/>
    <property type="match status" value="2"/>
</dbReference>
<dbReference type="Pfam" id="PF00086">
    <property type="entry name" value="Thyroglobulin_1"/>
    <property type="match status" value="2"/>
</dbReference>
<dbReference type="SMART" id="SM00211">
    <property type="entry name" value="TY"/>
    <property type="match status" value="2"/>
</dbReference>
<evidence type="ECO:0000313" key="9">
    <source>
        <dbReference type="Proteomes" id="UP000838412"/>
    </source>
</evidence>
<feature type="signal peptide" evidence="6">
    <location>
        <begin position="1"/>
        <end position="17"/>
    </location>
</feature>
<dbReference type="InterPro" id="IPR051950">
    <property type="entry name" value="Dev_reg/Prot_inhib"/>
</dbReference>
<feature type="domain" description="Thyroglobulin type-1" evidence="7">
    <location>
        <begin position="164"/>
        <end position="229"/>
    </location>
</feature>
<keyword evidence="4" id="KW-1015">Disulfide bond</keyword>
<dbReference type="GO" id="GO:0005604">
    <property type="term" value="C:basement membrane"/>
    <property type="evidence" value="ECO:0007669"/>
    <property type="project" value="TreeGrafter"/>
</dbReference>
<feature type="domain" description="Thyroglobulin type-1" evidence="7">
    <location>
        <begin position="95"/>
        <end position="162"/>
    </location>
</feature>
<evidence type="ECO:0000256" key="2">
    <source>
        <dbReference type="ARBA" id="ARBA00022525"/>
    </source>
</evidence>
<accession>A0A8K0E5H8</accession>
<reference evidence="8" key="1">
    <citation type="submission" date="2022-01" db="EMBL/GenBank/DDBJ databases">
        <authorList>
            <person name="Braso-Vives M."/>
        </authorList>
    </citation>
    <scope>NUCLEOTIDE SEQUENCE</scope>
</reference>
<sequence length="229" mass="24053">MKVSAIFLLSVISCACAAILCPPNYCDSMLCEEVTSENCEGRVQEGGSVCGCCDSCIAQIPLGVSCHQTMLLGLPATSECEQGSKCDFMSMTCIAKTCAELKEEQGNMLAALDKPLLGAHLPECEADGSWSARQCTGSKCYCVDEAGKTIEGFGAKIWEAKDMTCACARYQNTQQSQPMLLGAFVPKCDPMGNYAPVQCHGSVCSCADSAGQLLAGTEVSIADIATLTC</sequence>
<dbReference type="Gene3D" id="4.10.800.10">
    <property type="entry name" value="Thyroglobulin type-1"/>
    <property type="match status" value="2"/>
</dbReference>
<keyword evidence="9" id="KW-1185">Reference proteome</keyword>
<dbReference type="PROSITE" id="PS51257">
    <property type="entry name" value="PROKAR_LIPOPROTEIN"/>
    <property type="match status" value="1"/>
</dbReference>
<dbReference type="InterPro" id="IPR036857">
    <property type="entry name" value="Thyroglobulin_1_sf"/>
</dbReference>
<dbReference type="SUPFAM" id="SSF57610">
    <property type="entry name" value="Thyroglobulin type-1 domain"/>
    <property type="match status" value="2"/>
</dbReference>
<keyword evidence="2" id="KW-0964">Secreted</keyword>
<comment type="caution">
    <text evidence="5">Lacks conserved residue(s) required for the propagation of feature annotation.</text>
</comment>
<comment type="subcellular location">
    <subcellularLocation>
        <location evidence="1">Secreted</location>
    </subcellularLocation>
</comment>
<evidence type="ECO:0000256" key="4">
    <source>
        <dbReference type="ARBA" id="ARBA00023157"/>
    </source>
</evidence>
<keyword evidence="3" id="KW-0677">Repeat</keyword>
<evidence type="ECO:0000256" key="1">
    <source>
        <dbReference type="ARBA" id="ARBA00004613"/>
    </source>
</evidence>
<dbReference type="GO" id="GO:0005615">
    <property type="term" value="C:extracellular space"/>
    <property type="evidence" value="ECO:0007669"/>
    <property type="project" value="TreeGrafter"/>
</dbReference>
<dbReference type="EMBL" id="OV696697">
    <property type="protein sequence ID" value="CAH1241348.1"/>
    <property type="molecule type" value="Genomic_DNA"/>
</dbReference>
<evidence type="ECO:0000256" key="3">
    <source>
        <dbReference type="ARBA" id="ARBA00022737"/>
    </source>
</evidence>
<evidence type="ECO:0000256" key="6">
    <source>
        <dbReference type="SAM" id="SignalP"/>
    </source>
</evidence>
<proteinExistence type="predicted"/>
<feature type="chain" id="PRO_5035429318" evidence="6">
    <location>
        <begin position="18"/>
        <end position="229"/>
    </location>
</feature>
<dbReference type="CDD" id="cd00191">
    <property type="entry name" value="TY"/>
    <property type="match status" value="2"/>
</dbReference>
<name>A0A8K0E5H8_BRALA</name>
<evidence type="ECO:0000259" key="7">
    <source>
        <dbReference type="PROSITE" id="PS51162"/>
    </source>
</evidence>
<evidence type="ECO:0000313" key="8">
    <source>
        <dbReference type="EMBL" id="CAH1241348.1"/>
    </source>
</evidence>
<dbReference type="AlphaFoldDB" id="A0A8K0E5H8"/>
<dbReference type="PANTHER" id="PTHR12352">
    <property type="entry name" value="SECRETED MODULAR CALCIUM-BINDING PROTEIN"/>
    <property type="match status" value="1"/>
</dbReference>
<dbReference type="OrthoDB" id="1725934at2759"/>
<organism evidence="8 9">
    <name type="scientific">Branchiostoma lanceolatum</name>
    <name type="common">Common lancelet</name>
    <name type="synonym">Amphioxus lanceolatum</name>
    <dbReference type="NCBI Taxonomy" id="7740"/>
    <lineage>
        <taxon>Eukaryota</taxon>
        <taxon>Metazoa</taxon>
        <taxon>Chordata</taxon>
        <taxon>Cephalochordata</taxon>
        <taxon>Leptocardii</taxon>
        <taxon>Amphioxiformes</taxon>
        <taxon>Branchiostomatidae</taxon>
        <taxon>Branchiostoma</taxon>
    </lineage>
</organism>
<protein>
    <submittedName>
        <fullName evidence="8">TG protein</fullName>
    </submittedName>
</protein>
<gene>
    <name evidence="8" type="primary">TG</name>
    <name evidence="8" type="ORF">BLAG_LOCUS5035</name>
</gene>
<dbReference type="GO" id="GO:0007160">
    <property type="term" value="P:cell-matrix adhesion"/>
    <property type="evidence" value="ECO:0007669"/>
    <property type="project" value="TreeGrafter"/>
</dbReference>
<dbReference type="PANTHER" id="PTHR12352:SF3">
    <property type="entry name" value="NIDOGEN-2"/>
    <property type="match status" value="1"/>
</dbReference>
<dbReference type="InterPro" id="IPR000716">
    <property type="entry name" value="Thyroglobulin_1"/>
</dbReference>
<dbReference type="Proteomes" id="UP000838412">
    <property type="component" value="Chromosome 12"/>
</dbReference>